<keyword evidence="4" id="KW-0233">DNA recombination</keyword>
<dbReference type="InterPro" id="IPR013762">
    <property type="entry name" value="Integrase-like_cat_sf"/>
</dbReference>
<dbReference type="PROSITE" id="PS51898">
    <property type="entry name" value="TYR_RECOMBINASE"/>
    <property type="match status" value="1"/>
</dbReference>
<accession>A0AAJ5VW72</accession>
<protein>
    <submittedName>
        <fullName evidence="8">Tyrosine-type recombinase/integrase</fullName>
    </submittedName>
</protein>
<evidence type="ECO:0000313" key="9">
    <source>
        <dbReference type="Proteomes" id="UP001217476"/>
    </source>
</evidence>
<dbReference type="GO" id="GO:0015074">
    <property type="term" value="P:DNA integration"/>
    <property type="evidence" value="ECO:0007669"/>
    <property type="project" value="UniProtKB-KW"/>
</dbReference>
<dbReference type="Pfam" id="PF00589">
    <property type="entry name" value="Phage_integrase"/>
    <property type="match status" value="1"/>
</dbReference>
<feature type="domain" description="Core-binding (CB)" evidence="7">
    <location>
        <begin position="68"/>
        <end position="147"/>
    </location>
</feature>
<evidence type="ECO:0000313" key="8">
    <source>
        <dbReference type="EMBL" id="WEK04533.1"/>
    </source>
</evidence>
<dbReference type="InterPro" id="IPR011010">
    <property type="entry name" value="DNA_brk_join_enz"/>
</dbReference>
<evidence type="ECO:0000256" key="1">
    <source>
        <dbReference type="ARBA" id="ARBA00008857"/>
    </source>
</evidence>
<dbReference type="Gene3D" id="1.10.150.130">
    <property type="match status" value="1"/>
</dbReference>
<dbReference type="InterPro" id="IPR050808">
    <property type="entry name" value="Phage_Integrase"/>
</dbReference>
<evidence type="ECO:0000259" key="6">
    <source>
        <dbReference type="PROSITE" id="PS51898"/>
    </source>
</evidence>
<dbReference type="InterPro" id="IPR044068">
    <property type="entry name" value="CB"/>
</dbReference>
<reference evidence="8" key="1">
    <citation type="submission" date="2023-03" db="EMBL/GenBank/DDBJ databases">
        <title>Andean soil-derived lignocellulolytic bacterial consortium as a source of novel taxa and putative plastic-active enzymes.</title>
        <authorList>
            <person name="Diaz-Garcia L."/>
            <person name="Chuvochina M."/>
            <person name="Feuerriegel G."/>
            <person name="Bunk B."/>
            <person name="Sproer C."/>
            <person name="Streit W.R."/>
            <person name="Rodriguez L.M."/>
            <person name="Overmann J."/>
            <person name="Jimenez D.J."/>
        </authorList>
    </citation>
    <scope>NUCLEOTIDE SEQUENCE</scope>
    <source>
        <strain evidence="8">MAG 4196</strain>
    </source>
</reference>
<comment type="similarity">
    <text evidence="1">Belongs to the 'phage' integrase family.</text>
</comment>
<evidence type="ECO:0000256" key="4">
    <source>
        <dbReference type="ARBA" id="ARBA00023172"/>
    </source>
</evidence>
<evidence type="ECO:0000256" key="3">
    <source>
        <dbReference type="ARBA" id="ARBA00023125"/>
    </source>
</evidence>
<evidence type="ECO:0000256" key="2">
    <source>
        <dbReference type="ARBA" id="ARBA00022908"/>
    </source>
</evidence>
<keyword evidence="3 5" id="KW-0238">DNA-binding</keyword>
<dbReference type="PANTHER" id="PTHR30629:SF2">
    <property type="entry name" value="PROPHAGE INTEGRASE INTS-RELATED"/>
    <property type="match status" value="1"/>
</dbReference>
<dbReference type="GO" id="GO:0003677">
    <property type="term" value="F:DNA binding"/>
    <property type="evidence" value="ECO:0007669"/>
    <property type="project" value="UniProtKB-UniRule"/>
</dbReference>
<dbReference type="GO" id="GO:0006310">
    <property type="term" value="P:DNA recombination"/>
    <property type="evidence" value="ECO:0007669"/>
    <property type="project" value="UniProtKB-KW"/>
</dbReference>
<keyword evidence="2" id="KW-0229">DNA integration</keyword>
<dbReference type="InterPro" id="IPR002104">
    <property type="entry name" value="Integrase_catalytic"/>
</dbReference>
<sequence length="361" mass="40081">MRTMPRPRKPYVQREKTRHKKTVWYFRKGDGPRVRLRGDYESPEWLADYDAALGIINSDPAPAKATQGTLGWLIDRYQDSLTFANLAAGTQKARRSILKRVKETGGTLKLAQISRGTVVSGRDRRKDTPAAAANFVKAMKALFAWAVEAEIMPSNPAADLKNPAPKTEGHHTWTVEEVKRFWARHPVGTKPRLALDILLLTGMRSSDAVLFGRQHVRAGWAHYRSVKTGIEVDFPILSALNESIAATQTGDLTYLVTEHGGPFKSAASFGNWFRKQCQLAKVPGRAHGLRKAGATIAAENGASDQQLMAMWGWTDERQAGLYTRRARRWKLAGEAARMLGEGQDGNILSPHLLIASPHLEK</sequence>
<dbReference type="PROSITE" id="PS51900">
    <property type="entry name" value="CB"/>
    <property type="match status" value="1"/>
</dbReference>
<feature type="domain" description="Tyr recombinase" evidence="6">
    <location>
        <begin position="168"/>
        <end position="336"/>
    </location>
</feature>
<dbReference type="AlphaFoldDB" id="A0AAJ5VW72"/>
<evidence type="ECO:0000256" key="5">
    <source>
        <dbReference type="PROSITE-ProRule" id="PRU01248"/>
    </source>
</evidence>
<name>A0AAJ5VW72_9HYPH</name>
<dbReference type="SUPFAM" id="SSF56349">
    <property type="entry name" value="DNA breaking-rejoining enzymes"/>
    <property type="match status" value="1"/>
</dbReference>
<gene>
    <name evidence="8" type="ORF">P0Y65_20550</name>
</gene>
<proteinExistence type="inferred from homology"/>
<evidence type="ECO:0000259" key="7">
    <source>
        <dbReference type="PROSITE" id="PS51900"/>
    </source>
</evidence>
<organism evidence="8 9">
    <name type="scientific">Candidatus Devosia phytovorans</name>
    <dbReference type="NCBI Taxonomy" id="3121372"/>
    <lineage>
        <taxon>Bacteria</taxon>
        <taxon>Pseudomonadati</taxon>
        <taxon>Pseudomonadota</taxon>
        <taxon>Alphaproteobacteria</taxon>
        <taxon>Hyphomicrobiales</taxon>
        <taxon>Devosiaceae</taxon>
        <taxon>Devosia</taxon>
    </lineage>
</organism>
<dbReference type="EMBL" id="CP119312">
    <property type="protein sequence ID" value="WEK04533.1"/>
    <property type="molecule type" value="Genomic_DNA"/>
</dbReference>
<dbReference type="InterPro" id="IPR010998">
    <property type="entry name" value="Integrase_recombinase_N"/>
</dbReference>
<dbReference type="Gene3D" id="1.10.443.10">
    <property type="entry name" value="Intergrase catalytic core"/>
    <property type="match status" value="1"/>
</dbReference>
<dbReference type="Proteomes" id="UP001217476">
    <property type="component" value="Chromosome"/>
</dbReference>
<dbReference type="PANTHER" id="PTHR30629">
    <property type="entry name" value="PROPHAGE INTEGRASE"/>
    <property type="match status" value="1"/>
</dbReference>